<dbReference type="RefSeq" id="WP_100141604.1">
    <property type="nucleotide sequence ID" value="NZ_MEIV01000025.1"/>
</dbReference>
<evidence type="ECO:0000313" key="1">
    <source>
        <dbReference type="EMBL" id="PIT63790.1"/>
    </source>
</evidence>
<name>A0A2N9Y5J5_9NEIS</name>
<organism evidence="1 2">
    <name type="scientific">Snodgrassella alvi</name>
    <dbReference type="NCBI Taxonomy" id="1196083"/>
    <lineage>
        <taxon>Bacteria</taxon>
        <taxon>Pseudomonadati</taxon>
        <taxon>Pseudomonadota</taxon>
        <taxon>Betaproteobacteria</taxon>
        <taxon>Neisseriales</taxon>
        <taxon>Neisseriaceae</taxon>
        <taxon>Snodgrassella</taxon>
    </lineage>
</organism>
<proteinExistence type="predicted"/>
<dbReference type="AlphaFoldDB" id="A0A2N9Y5J5"/>
<comment type="caution">
    <text evidence="1">The sequence shown here is derived from an EMBL/GenBank/DDBJ whole genome shotgun (WGS) entry which is preliminary data.</text>
</comment>
<accession>A0A2N9Y5J5</accession>
<evidence type="ECO:0000313" key="2">
    <source>
        <dbReference type="Proteomes" id="UP000231094"/>
    </source>
</evidence>
<dbReference type="Proteomes" id="UP000231094">
    <property type="component" value="Unassembled WGS sequence"/>
</dbReference>
<dbReference type="EMBL" id="MEIV01000025">
    <property type="protein sequence ID" value="PIT63790.1"/>
    <property type="molecule type" value="Genomic_DNA"/>
</dbReference>
<protein>
    <submittedName>
        <fullName evidence="1">Uncharacterized protein</fullName>
    </submittedName>
</protein>
<gene>
    <name evidence="1" type="ORF">BHC47_03405</name>
</gene>
<reference evidence="1 2" key="1">
    <citation type="journal article" date="2017" name="MBio">
        <title>Type VI secretion-mediated competition in the bee gut microbiome.</title>
        <authorList>
            <person name="Steele M.I."/>
            <person name="Kwong W.K."/>
            <person name="Powell J.E."/>
            <person name="Whiteley M."/>
            <person name="Moran N.A."/>
        </authorList>
    </citation>
    <scope>NUCLEOTIDE SEQUENCE [LARGE SCALE GENOMIC DNA]</scope>
    <source>
        <strain evidence="1 2">PEB0171</strain>
    </source>
</reference>
<sequence>MDAGVTVSRLIDTQAVAKLLNILKMPSLKALNSYRFSRNVGVWEKSYILTKVIIKRIIGASLNYSDNLERKINSPSFSDKKPI</sequence>